<dbReference type="AlphaFoldDB" id="A0A264W4W0"/>
<comment type="caution">
    <text evidence="2">The sequence shown here is derived from an EMBL/GenBank/DDBJ whole genome shotgun (WGS) entry which is preliminary data.</text>
</comment>
<feature type="transmembrane region" description="Helical" evidence="1">
    <location>
        <begin position="96"/>
        <end position="115"/>
    </location>
</feature>
<keyword evidence="1" id="KW-0472">Membrane</keyword>
<evidence type="ECO:0000313" key="3">
    <source>
        <dbReference type="Proteomes" id="UP000217065"/>
    </source>
</evidence>
<dbReference type="EMBL" id="NOKQ01000189">
    <property type="protein sequence ID" value="OZS78626.1"/>
    <property type="molecule type" value="Genomic_DNA"/>
</dbReference>
<dbReference type="RefSeq" id="WP_094942124.1">
    <property type="nucleotide sequence ID" value="NZ_NOKQ01000189.1"/>
</dbReference>
<feature type="transmembrane region" description="Helical" evidence="1">
    <location>
        <begin position="64"/>
        <end position="84"/>
    </location>
</feature>
<protein>
    <submittedName>
        <fullName evidence="2">Phospholipid phosphatase</fullName>
    </submittedName>
</protein>
<dbReference type="Proteomes" id="UP000217065">
    <property type="component" value="Unassembled WGS sequence"/>
</dbReference>
<sequence>MDPLLFGLFTLAYIGIFIWGVRKLGKTASTVILLTVLGLIYDNLILAIGHLIGEGTLLETLNYARYWIHALVTPTLILFSLFVLRDASIQFASKTWITVVFVVGWIMATIVEYFVELRGLELSVQESYGVLSYAAFEASSGPPPMILIVLIFLLVASIVLAWKRKWWWMLLGTIVMTIGSAVPFNIGSDAATNAFELFLIITLMLTAIHFSKRAST</sequence>
<feature type="transmembrane region" description="Helical" evidence="1">
    <location>
        <begin position="145"/>
        <end position="162"/>
    </location>
</feature>
<reference evidence="2 3" key="1">
    <citation type="submission" date="2017-07" db="EMBL/GenBank/DDBJ databases">
        <title>Tetzosporium hominis gen.nov. sp.nov.</title>
        <authorList>
            <person name="Tetz G."/>
            <person name="Tetz V."/>
        </authorList>
    </citation>
    <scope>NUCLEOTIDE SEQUENCE [LARGE SCALE GENOMIC DNA]</scope>
    <source>
        <strain evidence="2 3">VT-49</strain>
    </source>
</reference>
<feature type="transmembrane region" description="Helical" evidence="1">
    <location>
        <begin position="6"/>
        <end position="24"/>
    </location>
</feature>
<dbReference type="OrthoDB" id="4331374at2"/>
<gene>
    <name evidence="2" type="ORF">CF394_04900</name>
</gene>
<keyword evidence="1" id="KW-1133">Transmembrane helix</keyword>
<feature type="transmembrane region" description="Helical" evidence="1">
    <location>
        <begin position="167"/>
        <end position="184"/>
    </location>
</feature>
<proteinExistence type="predicted"/>
<keyword evidence="1" id="KW-0812">Transmembrane</keyword>
<feature type="transmembrane region" description="Helical" evidence="1">
    <location>
        <begin position="31"/>
        <end position="52"/>
    </location>
</feature>
<evidence type="ECO:0000256" key="1">
    <source>
        <dbReference type="SAM" id="Phobius"/>
    </source>
</evidence>
<evidence type="ECO:0000313" key="2">
    <source>
        <dbReference type="EMBL" id="OZS78626.1"/>
    </source>
</evidence>
<accession>A0A264W4W0</accession>
<feature type="transmembrane region" description="Helical" evidence="1">
    <location>
        <begin position="190"/>
        <end position="210"/>
    </location>
</feature>
<name>A0A264W4W0_9BACL</name>
<keyword evidence="3" id="KW-1185">Reference proteome</keyword>
<organism evidence="2 3">
    <name type="scientific">Tetzosporium hominis</name>
    <dbReference type="NCBI Taxonomy" id="2020506"/>
    <lineage>
        <taxon>Bacteria</taxon>
        <taxon>Bacillati</taxon>
        <taxon>Bacillota</taxon>
        <taxon>Bacilli</taxon>
        <taxon>Bacillales</taxon>
        <taxon>Caryophanaceae</taxon>
        <taxon>Tetzosporium</taxon>
    </lineage>
</organism>